<dbReference type="EMBL" id="BMFA01000009">
    <property type="protein sequence ID" value="GGB56652.1"/>
    <property type="molecule type" value="Genomic_DNA"/>
</dbReference>
<dbReference type="RefSeq" id="WP_150497168.1">
    <property type="nucleotide sequence ID" value="NZ_BMFA01000009.1"/>
</dbReference>
<organism evidence="2 3">
    <name type="scientific">Roseibium aquae</name>
    <dbReference type="NCBI Taxonomy" id="1323746"/>
    <lineage>
        <taxon>Bacteria</taxon>
        <taxon>Pseudomonadati</taxon>
        <taxon>Pseudomonadota</taxon>
        <taxon>Alphaproteobacteria</taxon>
        <taxon>Hyphomicrobiales</taxon>
        <taxon>Stappiaceae</taxon>
        <taxon>Roseibium</taxon>
    </lineage>
</organism>
<keyword evidence="3" id="KW-1185">Reference proteome</keyword>
<feature type="region of interest" description="Disordered" evidence="1">
    <location>
        <begin position="163"/>
        <end position="194"/>
    </location>
</feature>
<reference evidence="2" key="2">
    <citation type="submission" date="2020-09" db="EMBL/GenBank/DDBJ databases">
        <authorList>
            <person name="Sun Q."/>
            <person name="Zhou Y."/>
        </authorList>
    </citation>
    <scope>NUCLEOTIDE SEQUENCE</scope>
    <source>
        <strain evidence="2">CGMCC 1.12426</strain>
    </source>
</reference>
<gene>
    <name evidence="2" type="ORF">GCM10011316_30990</name>
</gene>
<protein>
    <submittedName>
        <fullName evidence="2">Metal-binding protein</fullName>
    </submittedName>
</protein>
<proteinExistence type="predicted"/>
<evidence type="ECO:0000313" key="3">
    <source>
        <dbReference type="Proteomes" id="UP000605148"/>
    </source>
</evidence>
<dbReference type="InterPro" id="IPR003772">
    <property type="entry name" value="YceD"/>
</dbReference>
<sequence>MSDSLFPYSYCVEAERVASTTGHVRVEPSAEARTLIARRYELEELPEIHADLKLTPWRKAGIRVTGTLHARLIQKCGVTLETFEQKLADGIDRTFEPLPKRPRKDGDLNDDGEIELQLDSIDPPDVIENGRIDLGAVLCEQLALNIDPFPRKPGVAFETALPADETADETVDGRGEGRPSPFAVLAKLKDGPAH</sequence>
<name>A0A916TP75_9HYPH</name>
<dbReference type="AlphaFoldDB" id="A0A916TP75"/>
<evidence type="ECO:0000313" key="2">
    <source>
        <dbReference type="EMBL" id="GGB56652.1"/>
    </source>
</evidence>
<evidence type="ECO:0000256" key="1">
    <source>
        <dbReference type="SAM" id="MobiDB-lite"/>
    </source>
</evidence>
<dbReference type="Proteomes" id="UP000605148">
    <property type="component" value="Unassembled WGS sequence"/>
</dbReference>
<accession>A0A916TP75</accession>
<reference evidence="2" key="1">
    <citation type="journal article" date="2014" name="Int. J. Syst. Evol. Microbiol.">
        <title>Complete genome sequence of Corynebacterium casei LMG S-19264T (=DSM 44701T), isolated from a smear-ripened cheese.</title>
        <authorList>
            <consortium name="US DOE Joint Genome Institute (JGI-PGF)"/>
            <person name="Walter F."/>
            <person name="Albersmeier A."/>
            <person name="Kalinowski J."/>
            <person name="Ruckert C."/>
        </authorList>
    </citation>
    <scope>NUCLEOTIDE SEQUENCE</scope>
    <source>
        <strain evidence="2">CGMCC 1.12426</strain>
    </source>
</reference>
<dbReference type="OrthoDB" id="8443793at2"/>
<comment type="caution">
    <text evidence="2">The sequence shown here is derived from an EMBL/GenBank/DDBJ whole genome shotgun (WGS) entry which is preliminary data.</text>
</comment>
<dbReference type="Pfam" id="PF02620">
    <property type="entry name" value="YceD"/>
    <property type="match status" value="1"/>
</dbReference>